<proteinExistence type="predicted"/>
<gene>
    <name evidence="1" type="ORF">PGLA1383_LOCUS48642</name>
</gene>
<dbReference type="AlphaFoldDB" id="A0A813H521"/>
<dbReference type="OrthoDB" id="436533at2759"/>
<sequence length="227" mass="24466">MASGWLKRGRGQQMATAAALAEEHFVHREADGEATGKKQKTETEGRGFVAELLEKAPSTLQTCRSLLVFLDKKLEAAAPEAPPVGGPEELRSRLQVHADTLGRLTGLRAPAGWDARAKRVLDITAAAACPTAEAKLKAVQDRLDAAATDLAAKLKERGETLEAVTAERQSWAKEKVRREWLSWCARLLRVRETHLLAEVDGQKAVNTGSASGMTAVDILEALLIGKA</sequence>
<accession>A0A813H521</accession>
<organism evidence="1 2">
    <name type="scientific">Polarella glacialis</name>
    <name type="common">Dinoflagellate</name>
    <dbReference type="NCBI Taxonomy" id="89957"/>
    <lineage>
        <taxon>Eukaryota</taxon>
        <taxon>Sar</taxon>
        <taxon>Alveolata</taxon>
        <taxon>Dinophyceae</taxon>
        <taxon>Suessiales</taxon>
        <taxon>Suessiaceae</taxon>
        <taxon>Polarella</taxon>
    </lineage>
</organism>
<dbReference type="EMBL" id="CAJNNV010030505">
    <property type="protein sequence ID" value="CAE8632712.1"/>
    <property type="molecule type" value="Genomic_DNA"/>
</dbReference>
<evidence type="ECO:0000313" key="1">
    <source>
        <dbReference type="EMBL" id="CAE8632712.1"/>
    </source>
</evidence>
<dbReference type="OMA" id="WLTWCER"/>
<keyword evidence="2" id="KW-1185">Reference proteome</keyword>
<reference evidence="1" key="1">
    <citation type="submission" date="2021-02" db="EMBL/GenBank/DDBJ databases">
        <authorList>
            <person name="Dougan E. K."/>
            <person name="Rhodes N."/>
            <person name="Thang M."/>
            <person name="Chan C."/>
        </authorList>
    </citation>
    <scope>NUCLEOTIDE SEQUENCE</scope>
</reference>
<comment type="caution">
    <text evidence="1">The sequence shown here is derived from an EMBL/GenBank/DDBJ whole genome shotgun (WGS) entry which is preliminary data.</text>
</comment>
<dbReference type="Proteomes" id="UP000654075">
    <property type="component" value="Unassembled WGS sequence"/>
</dbReference>
<evidence type="ECO:0000313" key="2">
    <source>
        <dbReference type="Proteomes" id="UP000654075"/>
    </source>
</evidence>
<name>A0A813H521_POLGL</name>
<protein>
    <submittedName>
        <fullName evidence="1">Uncharacterized protein</fullName>
    </submittedName>
</protein>